<organism evidence="2 3">
    <name type="scientific">Vibrio stylophorae</name>
    <dbReference type="NCBI Taxonomy" id="659351"/>
    <lineage>
        <taxon>Bacteria</taxon>
        <taxon>Pseudomonadati</taxon>
        <taxon>Pseudomonadota</taxon>
        <taxon>Gammaproteobacteria</taxon>
        <taxon>Vibrionales</taxon>
        <taxon>Vibrionaceae</taxon>
        <taxon>Vibrio</taxon>
    </lineage>
</organism>
<sequence length="93" mass="10462">MKIEFEQQTVALSNPKLSILDNLEQAGFELEYHCREGVCGACRCQLQSGDVELMQTPLAFTMPGEILPCISRAKSTLRLQFQRTLSKKLDKVS</sequence>
<dbReference type="EMBL" id="CAKLDI010000001">
    <property type="protein sequence ID" value="CAH0533015.1"/>
    <property type="molecule type" value="Genomic_DNA"/>
</dbReference>
<dbReference type="InterPro" id="IPR036010">
    <property type="entry name" value="2Fe-2S_ferredoxin-like_sf"/>
</dbReference>
<dbReference type="PROSITE" id="PS51085">
    <property type="entry name" value="2FE2S_FER_2"/>
    <property type="match status" value="1"/>
</dbReference>
<evidence type="ECO:0000313" key="2">
    <source>
        <dbReference type="EMBL" id="CAH0533015.1"/>
    </source>
</evidence>
<accession>A0ABM8ZRU5</accession>
<dbReference type="CDD" id="cd00207">
    <property type="entry name" value="fer2"/>
    <property type="match status" value="1"/>
</dbReference>
<dbReference type="Proteomes" id="UP000838672">
    <property type="component" value="Unassembled WGS sequence"/>
</dbReference>
<dbReference type="InterPro" id="IPR001041">
    <property type="entry name" value="2Fe-2S_ferredoxin-type"/>
</dbReference>
<keyword evidence="3" id="KW-1185">Reference proteome</keyword>
<feature type="domain" description="2Fe-2S ferredoxin-type" evidence="1">
    <location>
        <begin position="1"/>
        <end position="85"/>
    </location>
</feature>
<reference evidence="2" key="1">
    <citation type="submission" date="2021-11" db="EMBL/GenBank/DDBJ databases">
        <authorList>
            <person name="Rodrigo-Torres L."/>
            <person name="Arahal R. D."/>
            <person name="Lucena T."/>
        </authorList>
    </citation>
    <scope>NUCLEOTIDE SEQUENCE</scope>
    <source>
        <strain evidence="2">CECT 7929</strain>
    </source>
</reference>
<dbReference type="RefSeq" id="WP_237465201.1">
    <property type="nucleotide sequence ID" value="NZ_CAKLDI010000001.1"/>
</dbReference>
<evidence type="ECO:0000259" key="1">
    <source>
        <dbReference type="PROSITE" id="PS51085"/>
    </source>
</evidence>
<dbReference type="Pfam" id="PF00111">
    <property type="entry name" value="Fer2"/>
    <property type="match status" value="1"/>
</dbReference>
<comment type="caution">
    <text evidence="2">The sequence shown here is derived from an EMBL/GenBank/DDBJ whole genome shotgun (WGS) entry which is preliminary data.</text>
</comment>
<name>A0ABM8ZRU5_9VIBR</name>
<proteinExistence type="predicted"/>
<dbReference type="SUPFAM" id="SSF54292">
    <property type="entry name" value="2Fe-2S ferredoxin-like"/>
    <property type="match status" value="1"/>
</dbReference>
<evidence type="ECO:0000313" key="3">
    <source>
        <dbReference type="Proteomes" id="UP000838672"/>
    </source>
</evidence>
<dbReference type="PROSITE" id="PS00197">
    <property type="entry name" value="2FE2S_FER_1"/>
    <property type="match status" value="1"/>
</dbReference>
<dbReference type="InterPro" id="IPR012675">
    <property type="entry name" value="Beta-grasp_dom_sf"/>
</dbReference>
<dbReference type="Gene3D" id="3.10.20.30">
    <property type="match status" value="1"/>
</dbReference>
<gene>
    <name evidence="2" type="ORF">VST7929_00866</name>
</gene>
<dbReference type="InterPro" id="IPR006058">
    <property type="entry name" value="2Fe2S_fd_BS"/>
</dbReference>
<dbReference type="NCBIfam" id="NF007985">
    <property type="entry name" value="PRK10713.1"/>
    <property type="match status" value="1"/>
</dbReference>
<protein>
    <recommendedName>
        <fullName evidence="1">2Fe-2S ferredoxin-type domain-containing protein</fullName>
    </recommendedName>
</protein>